<keyword evidence="2" id="KW-1185">Reference proteome</keyword>
<evidence type="ECO:0000313" key="2">
    <source>
        <dbReference type="Proteomes" id="UP000320176"/>
    </source>
</evidence>
<organism evidence="1 2">
    <name type="scientific">Stieleria varia</name>
    <dbReference type="NCBI Taxonomy" id="2528005"/>
    <lineage>
        <taxon>Bacteria</taxon>
        <taxon>Pseudomonadati</taxon>
        <taxon>Planctomycetota</taxon>
        <taxon>Planctomycetia</taxon>
        <taxon>Pirellulales</taxon>
        <taxon>Pirellulaceae</taxon>
        <taxon>Stieleria</taxon>
    </lineage>
</organism>
<dbReference type="EMBL" id="SJPN01000004">
    <property type="protein sequence ID" value="TWU02900.1"/>
    <property type="molecule type" value="Genomic_DNA"/>
</dbReference>
<protein>
    <submittedName>
        <fullName evidence="1">Uncharacterized protein</fullName>
    </submittedName>
</protein>
<evidence type="ECO:0000313" key="1">
    <source>
        <dbReference type="EMBL" id="TWU02900.1"/>
    </source>
</evidence>
<comment type="caution">
    <text evidence="1">The sequence shown here is derived from an EMBL/GenBank/DDBJ whole genome shotgun (WGS) entry which is preliminary data.</text>
</comment>
<dbReference type="AlphaFoldDB" id="A0A5C6AT60"/>
<gene>
    <name evidence="1" type="ORF">Pla52n_39880</name>
</gene>
<reference evidence="1 2" key="1">
    <citation type="submission" date="2019-02" db="EMBL/GenBank/DDBJ databases">
        <title>Deep-cultivation of Planctomycetes and their phenomic and genomic characterization uncovers novel biology.</title>
        <authorList>
            <person name="Wiegand S."/>
            <person name="Jogler M."/>
            <person name="Boedeker C."/>
            <person name="Pinto D."/>
            <person name="Vollmers J."/>
            <person name="Rivas-Marin E."/>
            <person name="Kohn T."/>
            <person name="Peeters S.H."/>
            <person name="Heuer A."/>
            <person name="Rast P."/>
            <person name="Oberbeckmann S."/>
            <person name="Bunk B."/>
            <person name="Jeske O."/>
            <person name="Meyerdierks A."/>
            <person name="Storesund J.E."/>
            <person name="Kallscheuer N."/>
            <person name="Luecker S."/>
            <person name="Lage O.M."/>
            <person name="Pohl T."/>
            <person name="Merkel B.J."/>
            <person name="Hornburger P."/>
            <person name="Mueller R.-W."/>
            <person name="Bruemmer F."/>
            <person name="Labrenz M."/>
            <person name="Spormann A.M."/>
            <person name="Op Den Camp H."/>
            <person name="Overmann J."/>
            <person name="Amann R."/>
            <person name="Jetten M.S.M."/>
            <person name="Mascher T."/>
            <person name="Medema M.H."/>
            <person name="Devos D.P."/>
            <person name="Kaster A.-K."/>
            <person name="Ovreas L."/>
            <person name="Rohde M."/>
            <person name="Galperin M.Y."/>
            <person name="Jogler C."/>
        </authorList>
    </citation>
    <scope>NUCLEOTIDE SEQUENCE [LARGE SCALE GENOMIC DNA]</scope>
    <source>
        <strain evidence="1 2">Pla52n</strain>
    </source>
</reference>
<sequence>MDGILDITELVNLAEPTPIELLSDSDEIGHRIRSCNRTELVTRVAELFFLPHLQSNTLRIEAMAHTALAVAEGESGPGDIVGEMFNMLQNTRLSQLEDPAENVMTAPVIFQDRSFLLLNGIWESNISTLQRFLTVVETMQDDDGFETLKHCIRSLLTLVDESCRRSGIERYAIGKTTPVDFIEPDELRHRQDAAFTRDDLDALGVDPAFLRPFIVRKEWVPAQANTLTSKSVLHRYPIIQDQDRFVLAMPASAPIAIREFLIDTAVGNGFVDELAGRLARSTVELVSKERVFGIPPDHPFPFVSTGAGPMSECASVLDSGEVIQFLFLADDLADIEMTSSVGRRPLGATASQEIASRIQNCSSQFSDSERFDFGLTLIVDCGVGRTIEFPDIDFDHSEWAVEYCSIEDLIHLDRISEFDSVDLIKILQGKRKAEELGVRFHNPQGIANLVAWVRANDGHVVRSQDLPKEFRNKEFSVFIAPSFVQELRAESARSCDIRGAYRVDGSTQLVRVFAKHHFEEDGFRETYAPVDFDRSNPSVIYISGSHSWWFTLESAQPTAMTYERIEMLRTWLGRMGQAIARLATITGIRATEVRFRFHDRMEQNGFLPPEALPTTEEIESEISVSCDIASRVVTLEVGEKFEVGTAAPTNVSELALVRQILRGVSRLPGMPFSEDQVTELADTITGGPDGRHLHGLLERTYRDRFGFSIRGKVTTPTTIDNCNLRLGLAFNVESKGKGRAKLRAKRTCTELLNNAVTYLEDELCRQLRRFDRLEVIRKTLTNYEAALFQRERWERTAHANVAIHDDKPAALNTIVQQVGQLDGVIQPSRLLVEVAVCECPKSGGMRLGTSDLSRLLTIVNAICTLGGWSDAIHRNAMPPELEITPLGDILADTKFEREVLSPFHSIATEDRVDNAIETREKIYASSRPNVTPDAPEFDPLFRSAIQAELQLEIEDAVFLTDKVYELGFHRNELMFEISRSDFQEKLAEGRSPEIAKRLVEAFTFPMRDGYRNIGGDQDVRNIQLWRLRRTLSVLRRPIIEVTPDNLLVSPDMVRTSVFYVLGAFYEGTYRERDLESKEMRDWKSRTNNRRGTKFAERVAKKLTELGWVTAMGKRPWIEVQMTEILADKSGKAFGDVDVVAFDPNSGRVLCIECKALHFHKTHGEVAEQLSDYRGELNSKDKPDDLLKHLNRIELLRKNTDKIAKFVRSKSDIVIEPLLVFENPVPMLFAWKGRMKQNEIATFSSLADRYAISRNDTTHEGYQDRN</sequence>
<accession>A0A5C6AT60</accession>
<proteinExistence type="predicted"/>
<name>A0A5C6AT60_9BACT</name>
<dbReference type="Proteomes" id="UP000320176">
    <property type="component" value="Unassembled WGS sequence"/>
</dbReference>